<evidence type="ECO:0000313" key="9">
    <source>
        <dbReference type="Proteomes" id="UP001500631"/>
    </source>
</evidence>
<evidence type="ECO:0000256" key="7">
    <source>
        <dbReference type="SAM" id="Phobius"/>
    </source>
</evidence>
<dbReference type="NCBIfam" id="TIGR00203">
    <property type="entry name" value="cydB"/>
    <property type="match status" value="1"/>
</dbReference>
<feature type="transmembrane region" description="Helical" evidence="7">
    <location>
        <begin position="299"/>
        <end position="320"/>
    </location>
</feature>
<feature type="transmembrane region" description="Helical" evidence="7">
    <location>
        <begin position="114"/>
        <end position="138"/>
    </location>
</feature>
<accession>A0ABP9MN13</accession>
<feature type="transmembrane region" description="Helical" evidence="7">
    <location>
        <begin position="12"/>
        <end position="39"/>
    </location>
</feature>
<dbReference type="PANTHER" id="PTHR43141">
    <property type="entry name" value="CYTOCHROME BD2 SUBUNIT II"/>
    <property type="match status" value="1"/>
</dbReference>
<dbReference type="RefSeq" id="WP_077925239.1">
    <property type="nucleotide sequence ID" value="NZ_BAABKE010000003.1"/>
</dbReference>
<feature type="transmembrane region" description="Helical" evidence="7">
    <location>
        <begin position="257"/>
        <end position="279"/>
    </location>
</feature>
<gene>
    <name evidence="8" type="primary">cydB_1</name>
    <name evidence="8" type="ORF">GCM10023338_09520</name>
</gene>
<evidence type="ECO:0000256" key="3">
    <source>
        <dbReference type="ARBA" id="ARBA00022475"/>
    </source>
</evidence>
<dbReference type="Pfam" id="PF02322">
    <property type="entry name" value="Cyt_bd_oxida_II"/>
    <property type="match status" value="1"/>
</dbReference>
<comment type="caution">
    <text evidence="8">The sequence shown here is derived from an EMBL/GenBank/DDBJ whole genome shotgun (WGS) entry which is preliminary data.</text>
</comment>
<keyword evidence="6 7" id="KW-0472">Membrane</keyword>
<evidence type="ECO:0000313" key="8">
    <source>
        <dbReference type="EMBL" id="GAA5097799.1"/>
    </source>
</evidence>
<dbReference type="InterPro" id="IPR003317">
    <property type="entry name" value="Cyt-d_oxidase_su2"/>
</dbReference>
<feature type="transmembrane region" description="Helical" evidence="7">
    <location>
        <begin position="158"/>
        <end position="178"/>
    </location>
</feature>
<sequence>MSTTFDPSFIWAALIIIGVTIYIITDGFDLGIGILLPFIKNEAEQDQFIDSIAPIWDGNETWLVLGGAALMGAFPLAYAVILEAFTIPIVIMLFALILRGVAFEFRVHSNHKLLWTRAFIIGSWGASFMQGAMAGAFLQGFDMNGQKFIGTDMDWLTPFSVLTGLGLVIAFALIGNYWGMMKCQTSIRNRLAKLSQPILMTLIIALALIALLMRASSNINYDLDNGRKIIIAACFILILVITIILFTAKIKDMTKFLLTLGIVCLGMIGFMTMFFPYIIPPSLTLTDAASSSASQMFSLVGTLIMLPIILLYLSWTYYVFRGKVSSEVHY</sequence>
<comment type="similarity">
    <text evidence="2">Belongs to the cytochrome ubiquinol oxidase subunit 2 family.</text>
</comment>
<name>A0ABP9MN13_9GAMM</name>
<evidence type="ECO:0000256" key="6">
    <source>
        <dbReference type="ARBA" id="ARBA00023136"/>
    </source>
</evidence>
<feature type="transmembrane region" description="Helical" evidence="7">
    <location>
        <begin position="84"/>
        <end position="102"/>
    </location>
</feature>
<dbReference type="Proteomes" id="UP001500631">
    <property type="component" value="Unassembled WGS sequence"/>
</dbReference>
<protein>
    <submittedName>
        <fullName evidence="8">Cytochrome d ubiquinol oxidase subunit II</fullName>
    </submittedName>
</protein>
<evidence type="ECO:0000256" key="5">
    <source>
        <dbReference type="ARBA" id="ARBA00022989"/>
    </source>
</evidence>
<dbReference type="EMBL" id="BAABKE010000003">
    <property type="protein sequence ID" value="GAA5097799.1"/>
    <property type="molecule type" value="Genomic_DNA"/>
</dbReference>
<keyword evidence="5 7" id="KW-1133">Transmembrane helix</keyword>
<dbReference type="PANTHER" id="PTHR43141:SF4">
    <property type="entry name" value="CYTOCHROME BD2 SUBUNIT II"/>
    <property type="match status" value="1"/>
</dbReference>
<keyword evidence="3" id="KW-1003">Cell membrane</keyword>
<keyword evidence="9" id="KW-1185">Reference proteome</keyword>
<organism evidence="8 9">
    <name type="scientific">Wohlfahrtiimonas larvae</name>
    <dbReference type="NCBI Taxonomy" id="1157986"/>
    <lineage>
        <taxon>Bacteria</taxon>
        <taxon>Pseudomonadati</taxon>
        <taxon>Pseudomonadota</taxon>
        <taxon>Gammaproteobacteria</taxon>
        <taxon>Cardiobacteriales</taxon>
        <taxon>Ignatzschineriaceae</taxon>
        <taxon>Wohlfahrtiimonas</taxon>
    </lineage>
</organism>
<feature type="transmembrane region" description="Helical" evidence="7">
    <location>
        <begin position="198"/>
        <end position="217"/>
    </location>
</feature>
<comment type="subcellular location">
    <subcellularLocation>
        <location evidence="1">Cell membrane</location>
        <topology evidence="1">Multi-pass membrane protein</topology>
    </subcellularLocation>
</comment>
<reference evidence="9" key="1">
    <citation type="journal article" date="2019" name="Int. J. Syst. Evol. Microbiol.">
        <title>The Global Catalogue of Microorganisms (GCM) 10K type strain sequencing project: providing services to taxonomists for standard genome sequencing and annotation.</title>
        <authorList>
            <consortium name="The Broad Institute Genomics Platform"/>
            <consortium name="The Broad Institute Genome Sequencing Center for Infectious Disease"/>
            <person name="Wu L."/>
            <person name="Ma J."/>
        </authorList>
    </citation>
    <scope>NUCLEOTIDE SEQUENCE [LARGE SCALE GENOMIC DNA]</scope>
    <source>
        <strain evidence="9">JCM 18424</strain>
    </source>
</reference>
<evidence type="ECO:0000256" key="1">
    <source>
        <dbReference type="ARBA" id="ARBA00004651"/>
    </source>
</evidence>
<proteinExistence type="inferred from homology"/>
<evidence type="ECO:0000256" key="4">
    <source>
        <dbReference type="ARBA" id="ARBA00022692"/>
    </source>
</evidence>
<keyword evidence="4 7" id="KW-0812">Transmembrane</keyword>
<evidence type="ECO:0000256" key="2">
    <source>
        <dbReference type="ARBA" id="ARBA00007543"/>
    </source>
</evidence>
<feature type="transmembrane region" description="Helical" evidence="7">
    <location>
        <begin position="229"/>
        <end position="248"/>
    </location>
</feature>